<dbReference type="InterPro" id="IPR006311">
    <property type="entry name" value="TAT_signal"/>
</dbReference>
<feature type="chain" id="PRO_5045689454" description="Haloacid dehalogenase-like hydrolase" evidence="1">
    <location>
        <begin position="34"/>
        <end position="337"/>
    </location>
</feature>
<dbReference type="SUPFAM" id="SSF56784">
    <property type="entry name" value="HAD-like"/>
    <property type="match status" value="1"/>
</dbReference>
<keyword evidence="1" id="KW-0732">Signal</keyword>
<comment type="caution">
    <text evidence="2">The sequence shown here is derived from an EMBL/GenBank/DDBJ whole genome shotgun (WGS) entry which is preliminary data.</text>
</comment>
<dbReference type="InterPro" id="IPR023214">
    <property type="entry name" value="HAD_sf"/>
</dbReference>
<organism evidence="2 3">
    <name type="scientific">Kaistia defluvii</name>
    <dbReference type="NCBI Taxonomy" id="410841"/>
    <lineage>
        <taxon>Bacteria</taxon>
        <taxon>Pseudomonadati</taxon>
        <taxon>Pseudomonadota</taxon>
        <taxon>Alphaproteobacteria</taxon>
        <taxon>Hyphomicrobiales</taxon>
        <taxon>Kaistiaceae</taxon>
        <taxon>Kaistia</taxon>
    </lineage>
</organism>
<feature type="signal peptide" evidence="1">
    <location>
        <begin position="1"/>
        <end position="33"/>
    </location>
</feature>
<evidence type="ECO:0008006" key="4">
    <source>
        <dbReference type="Google" id="ProtNLM"/>
    </source>
</evidence>
<dbReference type="EMBL" id="JBEPSM010000001">
    <property type="protein sequence ID" value="MET4633507.1"/>
    <property type="molecule type" value="Genomic_DNA"/>
</dbReference>
<gene>
    <name evidence="2" type="ORF">ABIE08_001420</name>
</gene>
<accession>A0ABV2QWW3</accession>
<evidence type="ECO:0000313" key="3">
    <source>
        <dbReference type="Proteomes" id="UP001549321"/>
    </source>
</evidence>
<sequence length="337" mass="37112">MTPALALTRRALIQLGLAASLAFAALLPATAQADPLPSWNDGKTKTAIVDFVTRTTTPGPDFIAAGDRIATFDNDGTLWSEQPLYFQLAFVLDRVKAMAGDHPQWKNTQPFQAVLEGDSKTLLAGGEKGIMELLAATSSGMSVEDFAASVVEWTRTARHPRFDKPYTELVFQPMLELLAYLRANGYQTFIVSGGGVEFMRPWTEGVYGIPPNQVVGSSGKTEFKLDGDTAEILKLPAIEFVDDGPGKPVGINRFIGKRPVFAAGNSDGDLEMLQWTTLNNGPRFGMIIHHTDAKREWAYDRDSRIGKLDKALDEAPKRGWTVVDMKDDWKVIYPFEK</sequence>
<proteinExistence type="predicted"/>
<reference evidence="2 3" key="1">
    <citation type="submission" date="2024-06" db="EMBL/GenBank/DDBJ databases">
        <title>Sorghum-associated microbial communities from plants grown in Nebraska, USA.</title>
        <authorList>
            <person name="Schachtman D."/>
        </authorList>
    </citation>
    <scope>NUCLEOTIDE SEQUENCE [LARGE SCALE GENOMIC DNA]</scope>
    <source>
        <strain evidence="2 3">3207</strain>
    </source>
</reference>
<name>A0ABV2QWW3_9HYPH</name>
<dbReference type="Pfam" id="PF12710">
    <property type="entry name" value="HAD"/>
    <property type="match status" value="1"/>
</dbReference>
<dbReference type="Gene3D" id="3.40.50.1000">
    <property type="entry name" value="HAD superfamily/HAD-like"/>
    <property type="match status" value="1"/>
</dbReference>
<evidence type="ECO:0000256" key="1">
    <source>
        <dbReference type="SAM" id="SignalP"/>
    </source>
</evidence>
<dbReference type="PROSITE" id="PS51318">
    <property type="entry name" value="TAT"/>
    <property type="match status" value="1"/>
</dbReference>
<dbReference type="PANTHER" id="PTHR43344">
    <property type="entry name" value="PHOSPHOSERINE PHOSPHATASE"/>
    <property type="match status" value="1"/>
</dbReference>
<dbReference type="Proteomes" id="UP001549321">
    <property type="component" value="Unassembled WGS sequence"/>
</dbReference>
<dbReference type="InterPro" id="IPR036412">
    <property type="entry name" value="HAD-like_sf"/>
</dbReference>
<protein>
    <recommendedName>
        <fullName evidence="4">Haloacid dehalogenase-like hydrolase</fullName>
    </recommendedName>
</protein>
<evidence type="ECO:0000313" key="2">
    <source>
        <dbReference type="EMBL" id="MET4633507.1"/>
    </source>
</evidence>
<dbReference type="InterPro" id="IPR050582">
    <property type="entry name" value="HAD-like_SerB"/>
</dbReference>
<dbReference type="RefSeq" id="WP_354549843.1">
    <property type="nucleotide sequence ID" value="NZ_JBEPSM010000001.1"/>
</dbReference>
<keyword evidence="3" id="KW-1185">Reference proteome</keyword>